<sequence>MCKAPFDLADYELFTRMVHRVRFLFFAVAVLLLSGCAKTGQDLFDDYLNRLSNVMDAPKPEWAVPSVVTAPPARAVQWDVPEVRINLLSFWDTRHCELFTLIGERNSILGRVMAPTQRWRFESRLLGAIEACMNDPRTDDDLRAVLAEWQAEKQTYWPLVTWNGTLGAPEVRHLLQTESAAWPADAIPGIHGTLDDLRIMTGWVENWPSLALPDNREFEALYQRMGQHNVLGQWHRSVQLSIAGLEEGNSRLQHGVAAGRLCPAQRATQRSTAANNVLVMFFIGEVQPYIARLNGYGEELLGAVRRLATMTDAVPEVWDTHMQMLEADAELLRTVTREHVRLWQEVLAPCGGVSTS</sequence>
<gene>
    <name evidence="1" type="ORF">NFC81_06360</name>
</gene>
<dbReference type="InterPro" id="IPR021431">
    <property type="entry name" value="DUF3080"/>
</dbReference>
<name>A0AB38YJ63_9GAMM</name>
<dbReference type="EMBL" id="CP101717">
    <property type="protein sequence ID" value="WLD59396.1"/>
    <property type="molecule type" value="Genomic_DNA"/>
</dbReference>
<dbReference type="RefSeq" id="WP_304996689.1">
    <property type="nucleotide sequence ID" value="NZ_CP101717.1"/>
</dbReference>
<protein>
    <submittedName>
        <fullName evidence="1">DUF3080 domain-containing protein</fullName>
    </submittedName>
</protein>
<organism evidence="1">
    <name type="scientific">Salinispirillum sp. LH 10-3-1</name>
    <dbReference type="NCBI Taxonomy" id="2952525"/>
    <lineage>
        <taxon>Bacteria</taxon>
        <taxon>Pseudomonadati</taxon>
        <taxon>Pseudomonadota</taxon>
        <taxon>Gammaproteobacteria</taxon>
        <taxon>Oceanospirillales</taxon>
        <taxon>Saccharospirillaceae</taxon>
        <taxon>Salinispirillum</taxon>
    </lineage>
</organism>
<dbReference type="Pfam" id="PF11279">
    <property type="entry name" value="DUF3080"/>
    <property type="match status" value="1"/>
</dbReference>
<evidence type="ECO:0000313" key="1">
    <source>
        <dbReference type="EMBL" id="WLD59396.1"/>
    </source>
</evidence>
<proteinExistence type="predicted"/>
<reference evidence="1" key="1">
    <citation type="submission" date="2022-07" db="EMBL/GenBank/DDBJ databases">
        <title>Complete genome sequence of Salinispirillum sp. LH10-3-1 capable of multiple carbohydrate inversion isolated from a soda lake.</title>
        <authorList>
            <person name="Liu J."/>
            <person name="Zhai Y."/>
            <person name="Zhang H."/>
            <person name="Yang H."/>
            <person name="Qu J."/>
            <person name="Li J."/>
        </authorList>
    </citation>
    <scope>NUCLEOTIDE SEQUENCE</scope>
    <source>
        <strain evidence="1">LH 10-3-1</strain>
    </source>
</reference>
<dbReference type="AlphaFoldDB" id="A0AB38YJ63"/>
<accession>A0AB38YJ63</accession>